<accession>A0A2W5SV53</accession>
<evidence type="ECO:0000313" key="2">
    <source>
        <dbReference type="Proteomes" id="UP000249061"/>
    </source>
</evidence>
<organism evidence="1 2">
    <name type="scientific">Archangium gephyra</name>
    <dbReference type="NCBI Taxonomy" id="48"/>
    <lineage>
        <taxon>Bacteria</taxon>
        <taxon>Pseudomonadati</taxon>
        <taxon>Myxococcota</taxon>
        <taxon>Myxococcia</taxon>
        <taxon>Myxococcales</taxon>
        <taxon>Cystobacterineae</taxon>
        <taxon>Archangiaceae</taxon>
        <taxon>Archangium</taxon>
    </lineage>
</organism>
<sequence>MTQRFELGDSVVFSPWGGELRRGRVMGLTGSEALSWLTVDTGEEDGELQVSSQTAYLVGSERRRFLDDVIFAVVRELTGSHVGVALDRFWLDAWEADPNGEQLEALKQAEALVRTNAREDVDALLKQVVPELEALFADLPEQKQIAVWNVSRAYWFGQLRWAKHSAEKLRESLLSERWPERSGDEAYQELIDQAKQLRARSRA</sequence>
<dbReference type="AlphaFoldDB" id="A0A2W5SV53"/>
<proteinExistence type="predicted"/>
<dbReference type="EMBL" id="QFQP01000033">
    <property type="protein sequence ID" value="PZR07189.1"/>
    <property type="molecule type" value="Genomic_DNA"/>
</dbReference>
<evidence type="ECO:0000313" key="1">
    <source>
        <dbReference type="EMBL" id="PZR07189.1"/>
    </source>
</evidence>
<name>A0A2W5SV53_9BACT</name>
<dbReference type="Proteomes" id="UP000249061">
    <property type="component" value="Unassembled WGS sequence"/>
</dbReference>
<comment type="caution">
    <text evidence="1">The sequence shown here is derived from an EMBL/GenBank/DDBJ whole genome shotgun (WGS) entry which is preliminary data.</text>
</comment>
<protein>
    <submittedName>
        <fullName evidence="1">Uncharacterized protein</fullName>
    </submittedName>
</protein>
<reference evidence="1 2" key="1">
    <citation type="submission" date="2017-08" db="EMBL/GenBank/DDBJ databases">
        <title>Infants hospitalized years apart are colonized by the same room-sourced microbial strains.</title>
        <authorList>
            <person name="Brooks B."/>
            <person name="Olm M.R."/>
            <person name="Firek B.A."/>
            <person name="Baker R."/>
            <person name="Thomas B.C."/>
            <person name="Morowitz M.J."/>
            <person name="Banfield J.F."/>
        </authorList>
    </citation>
    <scope>NUCLEOTIDE SEQUENCE [LARGE SCALE GENOMIC DNA]</scope>
    <source>
        <strain evidence="1">S2_003_000_R2_14</strain>
    </source>
</reference>
<gene>
    <name evidence="1" type="ORF">DI536_28435</name>
</gene>